<dbReference type="RefSeq" id="WP_353931853.1">
    <property type="nucleotide sequence ID" value="NZ_CP150886.1"/>
</dbReference>
<dbReference type="InterPro" id="IPR037359">
    <property type="entry name" value="NST/OST"/>
</dbReference>
<dbReference type="PANTHER" id="PTHR10605:SF56">
    <property type="entry name" value="BIFUNCTIONAL HEPARAN SULFATE N-DEACETYLASE_N-SULFOTRANSFERASE"/>
    <property type="match status" value="1"/>
</dbReference>
<dbReference type="Pfam" id="PF00685">
    <property type="entry name" value="Sulfotransfer_1"/>
    <property type="match status" value="1"/>
</dbReference>
<feature type="domain" description="Sulfotransferase" evidence="3">
    <location>
        <begin position="4"/>
        <end position="195"/>
    </location>
</feature>
<evidence type="ECO:0000256" key="2">
    <source>
        <dbReference type="ARBA" id="ARBA00023180"/>
    </source>
</evidence>
<accession>A0ABZ2UZV9</accession>
<keyword evidence="1 4" id="KW-0808">Transferase</keyword>
<reference evidence="4 5" key="1">
    <citation type="submission" date="2024-04" db="EMBL/GenBank/DDBJ databases">
        <title>Okeanomitos corallinicola gen. &amp; sp. nov. (Nostocales, Cyanobacteria), a new toxic marine heterocyst-forming cyanobacterium from a coral reef.</title>
        <authorList>
            <person name="Li H."/>
            <person name="Li R."/>
            <person name="Kang J."/>
            <person name="Hii K.S."/>
            <person name="Mohamed H.F."/>
            <person name="Xu X."/>
            <person name="Luo Z."/>
        </authorList>
    </citation>
    <scope>NUCLEOTIDE SEQUENCE [LARGE SCALE GENOMIC DNA]</scope>
    <source>
        <strain evidence="4 5">TIOX110</strain>
    </source>
</reference>
<evidence type="ECO:0000313" key="4">
    <source>
        <dbReference type="EMBL" id="WZB88948.1"/>
    </source>
</evidence>
<keyword evidence="5" id="KW-1185">Reference proteome</keyword>
<evidence type="ECO:0000259" key="3">
    <source>
        <dbReference type="Pfam" id="PF00685"/>
    </source>
</evidence>
<proteinExistence type="predicted"/>
<dbReference type="SUPFAM" id="SSF52540">
    <property type="entry name" value="P-loop containing nucleoside triphosphate hydrolases"/>
    <property type="match status" value="1"/>
</dbReference>
<dbReference type="Gene3D" id="3.40.50.300">
    <property type="entry name" value="P-loop containing nucleotide triphosphate hydrolases"/>
    <property type="match status" value="1"/>
</dbReference>
<keyword evidence="2" id="KW-0325">Glycoprotein</keyword>
<dbReference type="InterPro" id="IPR027417">
    <property type="entry name" value="P-loop_NTPase"/>
</dbReference>
<gene>
    <name evidence="4" type="ORF">WJM97_04520</name>
</gene>
<evidence type="ECO:0000313" key="5">
    <source>
        <dbReference type="Proteomes" id="UP001483337"/>
    </source>
</evidence>
<dbReference type="GO" id="GO:0016740">
    <property type="term" value="F:transferase activity"/>
    <property type="evidence" value="ECO:0007669"/>
    <property type="project" value="UniProtKB-KW"/>
</dbReference>
<sequence>MKLPNFLLAGFEKCGTTSIYNYLNEHPQIYMSPIKEPNFLERDWDTFTGEKKVRIDTLEKYTNLFAEVNDSHRAIGEASPNLLFHYQSSIPRIQQYVPHAKILVVLRDPVTRAYSDYLMQIRDEITGNNRTLIDQLKYSSTKSYTLKKGLYYTPIKSFLETFGTDNFQVFLYDDLSKDPTKFMQEIYTYLDVDSSFIPNTSKKSQIAEVPRSRAVNQLLKTSNPMRDFIASGLRIIMPLELRQKIRSSLVNLNSQGKSAKSMSEEERYALSQYYYEDVLKLQDLIQRDLSNWTPIKLASMNNS</sequence>
<protein>
    <submittedName>
        <fullName evidence="4">Sulfotransferase</fullName>
        <ecNumber evidence="4">2.8.2.-</ecNumber>
    </submittedName>
</protein>
<name>A0ABZ2UZV9_9CYAN</name>
<dbReference type="EC" id="2.8.2.-" evidence="4"/>
<dbReference type="InterPro" id="IPR000863">
    <property type="entry name" value="Sulfotransferase_dom"/>
</dbReference>
<evidence type="ECO:0000256" key="1">
    <source>
        <dbReference type="ARBA" id="ARBA00022679"/>
    </source>
</evidence>
<dbReference type="PANTHER" id="PTHR10605">
    <property type="entry name" value="HEPARAN SULFATE SULFOTRANSFERASE"/>
    <property type="match status" value="1"/>
</dbReference>
<dbReference type="EMBL" id="CP150886">
    <property type="protein sequence ID" value="WZB88948.1"/>
    <property type="molecule type" value="Genomic_DNA"/>
</dbReference>
<organism evidence="4 5">
    <name type="scientific">Okeanomitos corallinicola TIOX110</name>
    <dbReference type="NCBI Taxonomy" id="3133117"/>
    <lineage>
        <taxon>Bacteria</taxon>
        <taxon>Bacillati</taxon>
        <taxon>Cyanobacteriota</taxon>
        <taxon>Cyanophyceae</taxon>
        <taxon>Nostocales</taxon>
        <taxon>Aphanizomenonaceae</taxon>
        <taxon>Okeanomitos</taxon>
    </lineage>
</organism>
<dbReference type="Proteomes" id="UP001483337">
    <property type="component" value="Chromosome"/>
</dbReference>